<keyword evidence="3" id="KW-1185">Reference proteome</keyword>
<sequence>LPICSSHIPKPHLFSIEKKYLQASSFIIIGLLPAENTSIMTEPSVNPAETAATPPSDYLKESSPEYDDLPLEPLHEQPTRLAVHPYLGLWFCPNCTPAENIPDDEYWFLLTRGYFSGRVAYNAMQGYEVPPPIPKCYKNFTNRLWFTNPLCVTRCQNQWSEGYRGIPCTFDRSGLDIPRNPENEKRWDKVAGRWKWHCYLCAHPKPGKRYGNKYPKLTDYLMESLAKNEIMEVGKVKNKFEPTKRDWLFRINRYDGTEESLKCRTSKFGKREHPDSEHTRCPGVYGGEIYRGIFKKEPGGGRWIVENFRPRRRPVLTKEDILNGVSTDWTEEETNTIKGQTVPEFSSSSEESD</sequence>
<reference evidence="2" key="1">
    <citation type="journal article" date="2020" name="Stud. Mycol.">
        <title>101 Dothideomycetes genomes: a test case for predicting lifestyles and emergence of pathogens.</title>
        <authorList>
            <person name="Haridas S."/>
            <person name="Albert R."/>
            <person name="Binder M."/>
            <person name="Bloem J."/>
            <person name="Labutti K."/>
            <person name="Salamov A."/>
            <person name="Andreopoulos B."/>
            <person name="Baker S."/>
            <person name="Barry K."/>
            <person name="Bills G."/>
            <person name="Bluhm B."/>
            <person name="Cannon C."/>
            <person name="Castanera R."/>
            <person name="Culley D."/>
            <person name="Daum C."/>
            <person name="Ezra D."/>
            <person name="Gonzalez J."/>
            <person name="Henrissat B."/>
            <person name="Kuo A."/>
            <person name="Liang C."/>
            <person name="Lipzen A."/>
            <person name="Lutzoni F."/>
            <person name="Magnuson J."/>
            <person name="Mondo S."/>
            <person name="Nolan M."/>
            <person name="Ohm R."/>
            <person name="Pangilinan J."/>
            <person name="Park H.-J."/>
            <person name="Ramirez L."/>
            <person name="Alfaro M."/>
            <person name="Sun H."/>
            <person name="Tritt A."/>
            <person name="Yoshinaga Y."/>
            <person name="Zwiers L.-H."/>
            <person name="Turgeon B."/>
            <person name="Goodwin S."/>
            <person name="Spatafora J."/>
            <person name="Crous P."/>
            <person name="Grigoriev I."/>
        </authorList>
    </citation>
    <scope>NUCLEOTIDE SEQUENCE</scope>
    <source>
        <strain evidence="2">CBS 107.79</strain>
    </source>
</reference>
<evidence type="ECO:0000313" key="2">
    <source>
        <dbReference type="EMBL" id="KAF1977585.1"/>
    </source>
</evidence>
<feature type="region of interest" description="Disordered" evidence="1">
    <location>
        <begin position="44"/>
        <end position="63"/>
    </location>
</feature>
<feature type="compositionally biased region" description="Polar residues" evidence="1">
    <location>
        <begin position="336"/>
        <end position="353"/>
    </location>
</feature>
<feature type="non-terminal residue" evidence="2">
    <location>
        <position position="1"/>
    </location>
</feature>
<accession>A0A6A5VL02</accession>
<evidence type="ECO:0000313" key="3">
    <source>
        <dbReference type="Proteomes" id="UP000800036"/>
    </source>
</evidence>
<dbReference type="EMBL" id="ML976663">
    <property type="protein sequence ID" value="KAF1977585.1"/>
    <property type="molecule type" value="Genomic_DNA"/>
</dbReference>
<protein>
    <submittedName>
        <fullName evidence="2">Uncharacterized protein</fullName>
    </submittedName>
</protein>
<dbReference type="OrthoDB" id="3793928at2759"/>
<evidence type="ECO:0000256" key="1">
    <source>
        <dbReference type="SAM" id="MobiDB-lite"/>
    </source>
</evidence>
<proteinExistence type="predicted"/>
<gene>
    <name evidence="2" type="ORF">BU23DRAFT_660119</name>
</gene>
<dbReference type="AlphaFoldDB" id="A0A6A5VL02"/>
<name>A0A6A5VL02_9PLEO</name>
<dbReference type="Proteomes" id="UP000800036">
    <property type="component" value="Unassembled WGS sequence"/>
</dbReference>
<feature type="region of interest" description="Disordered" evidence="1">
    <location>
        <begin position="330"/>
        <end position="353"/>
    </location>
</feature>
<organism evidence="2 3">
    <name type="scientific">Bimuria novae-zelandiae CBS 107.79</name>
    <dbReference type="NCBI Taxonomy" id="1447943"/>
    <lineage>
        <taxon>Eukaryota</taxon>
        <taxon>Fungi</taxon>
        <taxon>Dikarya</taxon>
        <taxon>Ascomycota</taxon>
        <taxon>Pezizomycotina</taxon>
        <taxon>Dothideomycetes</taxon>
        <taxon>Pleosporomycetidae</taxon>
        <taxon>Pleosporales</taxon>
        <taxon>Massarineae</taxon>
        <taxon>Didymosphaeriaceae</taxon>
        <taxon>Bimuria</taxon>
    </lineage>
</organism>